<proteinExistence type="predicted"/>
<dbReference type="Proteomes" id="UP000789901">
    <property type="component" value="Unassembled WGS sequence"/>
</dbReference>
<feature type="non-terminal residue" evidence="1">
    <location>
        <position position="116"/>
    </location>
</feature>
<accession>A0ABN7WR07</accession>
<keyword evidence="2" id="KW-1185">Reference proteome</keyword>
<protein>
    <submittedName>
        <fullName evidence="1">29398_t:CDS:1</fullName>
    </submittedName>
</protein>
<gene>
    <name evidence="1" type="ORF">GMARGA_LOCUS33948</name>
</gene>
<comment type="caution">
    <text evidence="1">The sequence shown here is derived from an EMBL/GenBank/DDBJ whole genome shotgun (WGS) entry which is preliminary data.</text>
</comment>
<sequence length="116" mass="13523">VGWQTVFEQNNRRFYIYITEGHELSEIEPGYRSQLGSKYSKIESTPNKNELLETSLECIQFRLFAIKVRNLIVYVTSLGIESNINMMGAGFRYISFFIGEFKKKHALFVQAIEKDN</sequence>
<dbReference type="EMBL" id="CAJVQB010057923">
    <property type="protein sequence ID" value="CAG8838378.1"/>
    <property type="molecule type" value="Genomic_DNA"/>
</dbReference>
<evidence type="ECO:0000313" key="2">
    <source>
        <dbReference type="Proteomes" id="UP000789901"/>
    </source>
</evidence>
<evidence type="ECO:0000313" key="1">
    <source>
        <dbReference type="EMBL" id="CAG8838378.1"/>
    </source>
</evidence>
<feature type="non-terminal residue" evidence="1">
    <location>
        <position position="1"/>
    </location>
</feature>
<name>A0ABN7WR07_GIGMA</name>
<organism evidence="1 2">
    <name type="scientific">Gigaspora margarita</name>
    <dbReference type="NCBI Taxonomy" id="4874"/>
    <lineage>
        <taxon>Eukaryota</taxon>
        <taxon>Fungi</taxon>
        <taxon>Fungi incertae sedis</taxon>
        <taxon>Mucoromycota</taxon>
        <taxon>Glomeromycotina</taxon>
        <taxon>Glomeromycetes</taxon>
        <taxon>Diversisporales</taxon>
        <taxon>Gigasporaceae</taxon>
        <taxon>Gigaspora</taxon>
    </lineage>
</organism>
<reference evidence="1 2" key="1">
    <citation type="submission" date="2021-06" db="EMBL/GenBank/DDBJ databases">
        <authorList>
            <person name="Kallberg Y."/>
            <person name="Tangrot J."/>
            <person name="Rosling A."/>
        </authorList>
    </citation>
    <scope>NUCLEOTIDE SEQUENCE [LARGE SCALE GENOMIC DNA]</scope>
    <source>
        <strain evidence="1 2">120-4 pot B 10/14</strain>
    </source>
</reference>